<dbReference type="SUPFAM" id="SSF56176">
    <property type="entry name" value="FAD-binding/transporter-associated domain-like"/>
    <property type="match status" value="1"/>
</dbReference>
<dbReference type="AlphaFoldDB" id="A0A542DQX9"/>
<evidence type="ECO:0000256" key="3">
    <source>
        <dbReference type="ARBA" id="ARBA00022630"/>
    </source>
</evidence>
<dbReference type="OrthoDB" id="5169292at2"/>
<dbReference type="Pfam" id="PF01565">
    <property type="entry name" value="FAD_binding_4"/>
    <property type="match status" value="1"/>
</dbReference>
<keyword evidence="9" id="KW-1185">Reference proteome</keyword>
<gene>
    <name evidence="8" type="ORF">FB471_5347</name>
</gene>
<evidence type="ECO:0000256" key="4">
    <source>
        <dbReference type="ARBA" id="ARBA00022827"/>
    </source>
</evidence>
<dbReference type="Gene3D" id="3.40.462.20">
    <property type="match status" value="1"/>
</dbReference>
<evidence type="ECO:0000259" key="7">
    <source>
        <dbReference type="PROSITE" id="PS51387"/>
    </source>
</evidence>
<evidence type="ECO:0000256" key="5">
    <source>
        <dbReference type="ARBA" id="ARBA00023002"/>
    </source>
</evidence>
<keyword evidence="5" id="KW-0560">Oxidoreductase</keyword>
<dbReference type="InterPro" id="IPR016166">
    <property type="entry name" value="FAD-bd_PCMH"/>
</dbReference>
<name>A0A542DQX9_AMYCI</name>
<dbReference type="PROSITE" id="PS51387">
    <property type="entry name" value="FAD_PCMH"/>
    <property type="match status" value="1"/>
</dbReference>
<sequence>MSEVSTATVDVGELTGPVRGPVSVPGDEGYDAGRSAFQTAAWHRPDVVVSATGPADVRAAVAFAASRGLPVAVQATGHGMPPAARGGLLVDTSRMTGVRVDPETGSAWLAAGVRWDQVIHEAAPYGLAPLSGSAGHVGAVSYTLGGGVGLLSRRYGYAADHVRAVEVVTPDARTRRVTAESEPDLFWALRGGRSNFGVVTGIEIDLLPVARLYGGGLYFAAHLIPEVLAAWRELTATAPEELGSSVAMIPFPDLDAVPAALRGRLLAHVRVAFLGTAARAERLLAPLRAIGPEPAGGLRDMPYRDSGSIHSEPPVPMPYHASHALLPELDDAALDAVLEVAGPDAPRPQIAELRHLGGAMARPPAVPNAVGHRNARYVASMLSAVDSSGLEAVRPLHRRFRAALEPRGLGSCLNFLYGERAGVEQVRTAYEPRDYRRLAELKARYDPDNLFRLNHNIPPA</sequence>
<dbReference type="GO" id="GO:0071949">
    <property type="term" value="F:FAD binding"/>
    <property type="evidence" value="ECO:0007669"/>
    <property type="project" value="InterPro"/>
</dbReference>
<dbReference type="Pfam" id="PF08031">
    <property type="entry name" value="BBE"/>
    <property type="match status" value="1"/>
</dbReference>
<dbReference type="Proteomes" id="UP000320876">
    <property type="component" value="Unassembled WGS sequence"/>
</dbReference>
<dbReference type="InterPro" id="IPR036318">
    <property type="entry name" value="FAD-bd_PCMH-like_sf"/>
</dbReference>
<dbReference type="InterPro" id="IPR050416">
    <property type="entry name" value="FAD-linked_Oxidoreductase"/>
</dbReference>
<dbReference type="PROSITE" id="PS00862">
    <property type="entry name" value="OX2_COVAL_FAD"/>
    <property type="match status" value="1"/>
</dbReference>
<feature type="region of interest" description="Disordered" evidence="6">
    <location>
        <begin position="1"/>
        <end position="25"/>
    </location>
</feature>
<keyword evidence="3" id="KW-0285">Flavoprotein</keyword>
<comment type="similarity">
    <text evidence="2">Belongs to the oxygen-dependent FAD-linked oxidoreductase family.</text>
</comment>
<comment type="caution">
    <text evidence="8">The sequence shown here is derived from an EMBL/GenBank/DDBJ whole genome shotgun (WGS) entry which is preliminary data.</text>
</comment>
<proteinExistence type="inferred from homology"/>
<dbReference type="InterPro" id="IPR012951">
    <property type="entry name" value="BBE"/>
</dbReference>
<protein>
    <submittedName>
        <fullName evidence="8">FAD/FMN-containing dehydrogenase</fullName>
    </submittedName>
</protein>
<comment type="cofactor">
    <cofactor evidence="1">
        <name>FAD</name>
        <dbReference type="ChEBI" id="CHEBI:57692"/>
    </cofactor>
</comment>
<evidence type="ECO:0000313" key="8">
    <source>
        <dbReference type="EMBL" id="TQJ05512.1"/>
    </source>
</evidence>
<evidence type="ECO:0000256" key="1">
    <source>
        <dbReference type="ARBA" id="ARBA00001974"/>
    </source>
</evidence>
<dbReference type="Gene3D" id="3.30.43.10">
    <property type="entry name" value="Uridine Diphospho-n-acetylenolpyruvylglucosamine Reductase, domain 2"/>
    <property type="match status" value="1"/>
</dbReference>
<evidence type="ECO:0000256" key="6">
    <source>
        <dbReference type="SAM" id="MobiDB-lite"/>
    </source>
</evidence>
<dbReference type="RefSeq" id="WP_142001027.1">
    <property type="nucleotide sequence ID" value="NZ_VFML01000001.1"/>
</dbReference>
<dbReference type="PANTHER" id="PTHR42973">
    <property type="entry name" value="BINDING OXIDOREDUCTASE, PUTATIVE (AFU_ORTHOLOGUE AFUA_1G17690)-RELATED"/>
    <property type="match status" value="1"/>
</dbReference>
<keyword evidence="4" id="KW-0274">FAD</keyword>
<dbReference type="InterPro" id="IPR016169">
    <property type="entry name" value="FAD-bd_PCMH_sub2"/>
</dbReference>
<organism evidence="8 9">
    <name type="scientific">Amycolatopsis cihanbeyliensis</name>
    <dbReference type="NCBI Taxonomy" id="1128664"/>
    <lineage>
        <taxon>Bacteria</taxon>
        <taxon>Bacillati</taxon>
        <taxon>Actinomycetota</taxon>
        <taxon>Actinomycetes</taxon>
        <taxon>Pseudonocardiales</taxon>
        <taxon>Pseudonocardiaceae</taxon>
        <taxon>Amycolatopsis</taxon>
    </lineage>
</organism>
<dbReference type="GO" id="GO:0016491">
    <property type="term" value="F:oxidoreductase activity"/>
    <property type="evidence" value="ECO:0007669"/>
    <property type="project" value="UniProtKB-KW"/>
</dbReference>
<accession>A0A542DQX9</accession>
<dbReference type="InterPro" id="IPR006093">
    <property type="entry name" value="Oxy_OxRdtase_FAD_BS"/>
</dbReference>
<feature type="domain" description="FAD-binding PCMH-type" evidence="7">
    <location>
        <begin position="41"/>
        <end position="209"/>
    </location>
</feature>
<evidence type="ECO:0000256" key="2">
    <source>
        <dbReference type="ARBA" id="ARBA00005466"/>
    </source>
</evidence>
<dbReference type="Gene3D" id="3.30.465.10">
    <property type="match status" value="1"/>
</dbReference>
<dbReference type="SUPFAM" id="SSF55103">
    <property type="entry name" value="FAD-linked oxidases, C-terminal domain"/>
    <property type="match status" value="1"/>
</dbReference>
<reference evidence="8 9" key="1">
    <citation type="submission" date="2019-06" db="EMBL/GenBank/DDBJ databases">
        <title>Sequencing the genomes of 1000 actinobacteria strains.</title>
        <authorList>
            <person name="Klenk H.-P."/>
        </authorList>
    </citation>
    <scope>NUCLEOTIDE SEQUENCE [LARGE SCALE GENOMIC DNA]</scope>
    <source>
        <strain evidence="8 9">DSM 45679</strain>
    </source>
</reference>
<dbReference type="PANTHER" id="PTHR42973:SF39">
    <property type="entry name" value="FAD-BINDING PCMH-TYPE DOMAIN-CONTAINING PROTEIN"/>
    <property type="match status" value="1"/>
</dbReference>
<dbReference type="InterPro" id="IPR016167">
    <property type="entry name" value="FAD-bd_PCMH_sub1"/>
</dbReference>
<evidence type="ECO:0000313" key="9">
    <source>
        <dbReference type="Proteomes" id="UP000320876"/>
    </source>
</evidence>
<dbReference type="InterPro" id="IPR006094">
    <property type="entry name" value="Oxid_FAD_bind_N"/>
</dbReference>
<dbReference type="EMBL" id="VFML01000001">
    <property type="protein sequence ID" value="TQJ05512.1"/>
    <property type="molecule type" value="Genomic_DNA"/>
</dbReference>
<dbReference type="InterPro" id="IPR016164">
    <property type="entry name" value="FAD-linked_Oxase-like_C"/>
</dbReference>